<evidence type="ECO:0000256" key="2">
    <source>
        <dbReference type="ARBA" id="ARBA00007656"/>
    </source>
</evidence>
<reference evidence="11" key="1">
    <citation type="submission" date="2014-02" db="EMBL/GenBank/DDBJ databases">
        <title>Expanding our view of genomic diversity in Candidatus Accumulibacter clades.</title>
        <authorList>
            <person name="Skennerton C.T."/>
            <person name="Barr J.J."/>
            <person name="Slater F.R."/>
            <person name="Bond P.L."/>
            <person name="Tyson G.W."/>
        </authorList>
    </citation>
    <scope>NUCLEOTIDE SEQUENCE [LARGE SCALE GENOMIC DNA]</scope>
</reference>
<dbReference type="InterPro" id="IPR046357">
    <property type="entry name" value="PPIase_dom_sf"/>
</dbReference>
<evidence type="ECO:0000256" key="1">
    <source>
        <dbReference type="ARBA" id="ARBA00000971"/>
    </source>
</evidence>
<keyword evidence="12" id="KW-1185">Reference proteome</keyword>
<dbReference type="PATRIC" id="fig|1454004.3.peg.2169"/>
<keyword evidence="4 9" id="KW-0732">Signal</keyword>
<accession>A0A011PM08</accession>
<proteinExistence type="inferred from homology"/>
<evidence type="ECO:0000256" key="3">
    <source>
        <dbReference type="ARBA" id="ARBA00013194"/>
    </source>
</evidence>
<keyword evidence="5 7" id="KW-0697">Rotamase</keyword>
<dbReference type="SUPFAM" id="SSF54534">
    <property type="entry name" value="FKBP-like"/>
    <property type="match status" value="1"/>
</dbReference>
<evidence type="ECO:0000313" key="12">
    <source>
        <dbReference type="Proteomes" id="UP000022141"/>
    </source>
</evidence>
<dbReference type="InterPro" id="IPR023058">
    <property type="entry name" value="PPIase_PpiC_CS"/>
</dbReference>
<evidence type="ECO:0000256" key="6">
    <source>
        <dbReference type="ARBA" id="ARBA00023235"/>
    </source>
</evidence>
<dbReference type="AlphaFoldDB" id="A0A011PM08"/>
<comment type="catalytic activity">
    <reaction evidence="1">
        <text>[protein]-peptidylproline (omega=180) = [protein]-peptidylproline (omega=0)</text>
        <dbReference type="Rhea" id="RHEA:16237"/>
        <dbReference type="Rhea" id="RHEA-COMP:10747"/>
        <dbReference type="Rhea" id="RHEA-COMP:10748"/>
        <dbReference type="ChEBI" id="CHEBI:83833"/>
        <dbReference type="ChEBI" id="CHEBI:83834"/>
        <dbReference type="EC" id="5.2.1.8"/>
    </reaction>
</comment>
<feature type="chain" id="PRO_5007751855" description="peptidylprolyl isomerase" evidence="9">
    <location>
        <begin position="21"/>
        <end position="310"/>
    </location>
</feature>
<gene>
    <name evidence="11" type="ORF">AW11_02096</name>
</gene>
<dbReference type="InterPro" id="IPR027304">
    <property type="entry name" value="Trigger_fact/SurA_dom_sf"/>
</dbReference>
<dbReference type="eggNOG" id="COG0760">
    <property type="taxonomic scope" value="Bacteria"/>
</dbReference>
<dbReference type="PROSITE" id="PS51257">
    <property type="entry name" value="PROKAR_LIPOPROTEIN"/>
    <property type="match status" value="1"/>
</dbReference>
<organism evidence="11 12">
    <name type="scientific">Accumulibacter regalis</name>
    <dbReference type="NCBI Taxonomy" id="522306"/>
    <lineage>
        <taxon>Bacteria</taxon>
        <taxon>Pseudomonadati</taxon>
        <taxon>Pseudomonadota</taxon>
        <taxon>Betaproteobacteria</taxon>
        <taxon>Candidatus Accumulibacter</taxon>
    </lineage>
</organism>
<keyword evidence="6 7" id="KW-0413">Isomerase</keyword>
<evidence type="ECO:0000313" key="11">
    <source>
        <dbReference type="EMBL" id="EXI88476.1"/>
    </source>
</evidence>
<evidence type="ECO:0000256" key="5">
    <source>
        <dbReference type="ARBA" id="ARBA00023110"/>
    </source>
</evidence>
<dbReference type="PANTHER" id="PTHR47245:SF1">
    <property type="entry name" value="FOLDASE PROTEIN PRSA"/>
    <property type="match status" value="1"/>
</dbReference>
<dbReference type="Pfam" id="PF00639">
    <property type="entry name" value="Rotamase"/>
    <property type="match status" value="1"/>
</dbReference>
<feature type="signal peptide" evidence="9">
    <location>
        <begin position="1"/>
        <end position="20"/>
    </location>
</feature>
<feature type="region of interest" description="Disordered" evidence="8">
    <location>
        <begin position="289"/>
        <end position="310"/>
    </location>
</feature>
<dbReference type="PROSITE" id="PS50198">
    <property type="entry name" value="PPIC_PPIASE_2"/>
    <property type="match status" value="1"/>
</dbReference>
<dbReference type="PROSITE" id="PS01096">
    <property type="entry name" value="PPIC_PPIASE_1"/>
    <property type="match status" value="1"/>
</dbReference>
<dbReference type="InterPro" id="IPR050245">
    <property type="entry name" value="PrsA_foldase"/>
</dbReference>
<dbReference type="GO" id="GO:0003755">
    <property type="term" value="F:peptidyl-prolyl cis-trans isomerase activity"/>
    <property type="evidence" value="ECO:0007669"/>
    <property type="project" value="UniProtKB-KW"/>
</dbReference>
<dbReference type="InterPro" id="IPR000297">
    <property type="entry name" value="PPIase_PpiC"/>
</dbReference>
<dbReference type="EC" id="5.2.1.8" evidence="3"/>
<evidence type="ECO:0000256" key="4">
    <source>
        <dbReference type="ARBA" id="ARBA00022729"/>
    </source>
</evidence>
<dbReference type="SUPFAM" id="SSF109998">
    <property type="entry name" value="Triger factor/SurA peptide-binding domain-like"/>
    <property type="match status" value="1"/>
</dbReference>
<dbReference type="EMBL" id="JEMY01000026">
    <property type="protein sequence ID" value="EXI88476.1"/>
    <property type="molecule type" value="Genomic_DNA"/>
</dbReference>
<dbReference type="PANTHER" id="PTHR47245">
    <property type="entry name" value="PEPTIDYLPROLYL ISOMERASE"/>
    <property type="match status" value="1"/>
</dbReference>
<comment type="similarity">
    <text evidence="2">Belongs to the PpiC/parvulin rotamase family.</text>
</comment>
<evidence type="ECO:0000259" key="10">
    <source>
        <dbReference type="PROSITE" id="PS50198"/>
    </source>
</evidence>
<comment type="caution">
    <text evidence="11">The sequence shown here is derived from an EMBL/GenBank/DDBJ whole genome shotgun (WGS) entry which is preliminary data.</text>
</comment>
<evidence type="ECO:0000256" key="8">
    <source>
        <dbReference type="SAM" id="MobiDB-lite"/>
    </source>
</evidence>
<protein>
    <recommendedName>
        <fullName evidence="3">peptidylprolyl isomerase</fullName>
        <ecNumber evidence="3">5.2.1.8</ecNumber>
    </recommendedName>
</protein>
<feature type="domain" description="PpiC" evidence="10">
    <location>
        <begin position="150"/>
        <end position="242"/>
    </location>
</feature>
<sequence length="310" mass="33078">MRFIKSRVLLAGAASLLALGACNSEQKAAAPAAKEAAAPVVQEDAVATVNGTAITKARVDMIVKQGASTGQPDTPEMRRGIIEHLTAQMLIAEEAVKKGLDKMPEISEQFDMLRQSILANAYVQDFIKTHPVSEEMLKAEYERMKEMAAGSEYKARHILVETEAEARDIIARLKKDPAAFEKLAREKSKDPGSKANGGELGWFDTGSMVPEFGSAASKLEKGSFTQEPVHTQFGYHVILLEDTRPVQAPPFDQVKADLAQHLQQQQLTKLLDDLKAKAKIAIVEASAPAAAPAATPAAAPAPASAGAAGK</sequence>
<name>A0A011PM08_ACCRE</name>
<dbReference type="STRING" id="1454004.AW11_02096"/>
<dbReference type="Proteomes" id="UP000022141">
    <property type="component" value="Unassembled WGS sequence"/>
</dbReference>
<evidence type="ECO:0000256" key="7">
    <source>
        <dbReference type="PROSITE-ProRule" id="PRU00278"/>
    </source>
</evidence>
<evidence type="ECO:0000256" key="9">
    <source>
        <dbReference type="SAM" id="SignalP"/>
    </source>
</evidence>
<dbReference type="Gene3D" id="3.10.50.40">
    <property type="match status" value="1"/>
</dbReference>
<dbReference type="Gene3D" id="1.10.8.1040">
    <property type="match status" value="1"/>
</dbReference>